<sequence length="82" mass="9359">MPESPQLFVRKQPMHMLPCPRLTKLSPATRTKDSNSPSHFHSPNDRGSLHERRAHTSSPPLCPPISPVWRFRLCRSGTRSEC</sequence>
<proteinExistence type="predicted"/>
<evidence type="ECO:0000256" key="1">
    <source>
        <dbReference type="SAM" id="MobiDB-lite"/>
    </source>
</evidence>
<name>A0A1Y1YB51_9PLEO</name>
<dbReference type="Proteomes" id="UP000193144">
    <property type="component" value="Unassembled WGS sequence"/>
</dbReference>
<evidence type="ECO:0000313" key="3">
    <source>
        <dbReference type="Proteomes" id="UP000193144"/>
    </source>
</evidence>
<dbReference type="AlphaFoldDB" id="A0A1Y1YB51"/>
<protein>
    <submittedName>
        <fullName evidence="2">Uncharacterized protein</fullName>
    </submittedName>
</protein>
<gene>
    <name evidence="2" type="ORF">BCR34DRAFT_200164</name>
</gene>
<evidence type="ECO:0000313" key="2">
    <source>
        <dbReference type="EMBL" id="ORX95208.1"/>
    </source>
</evidence>
<feature type="compositionally biased region" description="Polar residues" evidence="1">
    <location>
        <begin position="26"/>
        <end position="41"/>
    </location>
</feature>
<feature type="region of interest" description="Disordered" evidence="1">
    <location>
        <begin position="1"/>
        <end position="63"/>
    </location>
</feature>
<organism evidence="2 3">
    <name type="scientific">Clohesyomyces aquaticus</name>
    <dbReference type="NCBI Taxonomy" id="1231657"/>
    <lineage>
        <taxon>Eukaryota</taxon>
        <taxon>Fungi</taxon>
        <taxon>Dikarya</taxon>
        <taxon>Ascomycota</taxon>
        <taxon>Pezizomycotina</taxon>
        <taxon>Dothideomycetes</taxon>
        <taxon>Pleosporomycetidae</taxon>
        <taxon>Pleosporales</taxon>
        <taxon>Lindgomycetaceae</taxon>
        <taxon>Clohesyomyces</taxon>
    </lineage>
</organism>
<comment type="caution">
    <text evidence="2">The sequence shown here is derived from an EMBL/GenBank/DDBJ whole genome shotgun (WGS) entry which is preliminary data.</text>
</comment>
<reference evidence="2 3" key="1">
    <citation type="submission" date="2016-07" db="EMBL/GenBank/DDBJ databases">
        <title>Pervasive Adenine N6-methylation of Active Genes in Fungi.</title>
        <authorList>
            <consortium name="DOE Joint Genome Institute"/>
            <person name="Mondo S.J."/>
            <person name="Dannebaum R.O."/>
            <person name="Kuo R.C."/>
            <person name="Labutti K."/>
            <person name="Haridas S."/>
            <person name="Kuo A."/>
            <person name="Salamov A."/>
            <person name="Ahrendt S.R."/>
            <person name="Lipzen A."/>
            <person name="Sullivan W."/>
            <person name="Andreopoulos W.B."/>
            <person name="Clum A."/>
            <person name="Lindquist E."/>
            <person name="Daum C."/>
            <person name="Ramamoorthy G.K."/>
            <person name="Gryganskyi A."/>
            <person name="Culley D."/>
            <person name="Magnuson J.K."/>
            <person name="James T.Y."/>
            <person name="O'Malley M.A."/>
            <person name="Stajich J.E."/>
            <person name="Spatafora J.W."/>
            <person name="Visel A."/>
            <person name="Grigoriev I.V."/>
        </authorList>
    </citation>
    <scope>NUCLEOTIDE SEQUENCE [LARGE SCALE GENOMIC DNA]</scope>
    <source>
        <strain evidence="2 3">CBS 115471</strain>
    </source>
</reference>
<dbReference type="EMBL" id="MCFA01000286">
    <property type="protein sequence ID" value="ORX95208.1"/>
    <property type="molecule type" value="Genomic_DNA"/>
</dbReference>
<feature type="compositionally biased region" description="Basic and acidic residues" evidence="1">
    <location>
        <begin position="42"/>
        <end position="51"/>
    </location>
</feature>
<keyword evidence="3" id="KW-1185">Reference proteome</keyword>
<accession>A0A1Y1YB51</accession>